<proteinExistence type="predicted"/>
<organism evidence="1 2">
    <name type="scientific">Caldimonas mangrovi</name>
    <dbReference type="NCBI Taxonomy" id="2944811"/>
    <lineage>
        <taxon>Bacteria</taxon>
        <taxon>Pseudomonadati</taxon>
        <taxon>Pseudomonadota</taxon>
        <taxon>Betaproteobacteria</taxon>
        <taxon>Burkholderiales</taxon>
        <taxon>Sphaerotilaceae</taxon>
        <taxon>Caldimonas</taxon>
    </lineage>
</organism>
<protein>
    <submittedName>
        <fullName evidence="1">Uncharacterized protein</fullName>
    </submittedName>
</protein>
<dbReference type="RefSeq" id="WP_251777162.1">
    <property type="nucleotide sequence ID" value="NZ_JAMKFE010000003.1"/>
</dbReference>
<dbReference type="Proteomes" id="UP001165541">
    <property type="component" value="Unassembled WGS sequence"/>
</dbReference>
<dbReference type="EMBL" id="JAMKFE010000003">
    <property type="protein sequence ID" value="MCM5678970.1"/>
    <property type="molecule type" value="Genomic_DNA"/>
</dbReference>
<reference evidence="1" key="1">
    <citation type="submission" date="2022-05" db="EMBL/GenBank/DDBJ databases">
        <title>Schlegelella sp. nov., isolated from mangrove soil.</title>
        <authorList>
            <person name="Liu Y."/>
            <person name="Ge X."/>
            <person name="Liu W."/>
        </authorList>
    </citation>
    <scope>NUCLEOTIDE SEQUENCE</scope>
    <source>
        <strain evidence="1">S2-27</strain>
    </source>
</reference>
<keyword evidence="2" id="KW-1185">Reference proteome</keyword>
<evidence type="ECO:0000313" key="1">
    <source>
        <dbReference type="EMBL" id="MCM5678970.1"/>
    </source>
</evidence>
<name>A0ABT0YJR3_9BURK</name>
<evidence type="ECO:0000313" key="2">
    <source>
        <dbReference type="Proteomes" id="UP001165541"/>
    </source>
</evidence>
<comment type="caution">
    <text evidence="1">The sequence shown here is derived from an EMBL/GenBank/DDBJ whole genome shotgun (WGS) entry which is preliminary data.</text>
</comment>
<gene>
    <name evidence="1" type="ORF">M8A51_05430</name>
</gene>
<sequence>MQTQRTLSSSVVSSSPRSAQARGSALAFVRRQARELLREARDERLMVAMPAVRRVHAAGLFGTQPLSTLYRERQRLQLKHFLRALALEAGHPSWERYKPVLETLPAQALGDYQVEALSVASLHPWFSNAEQAQAYADVHGGRVVRYRGQAVVISDDTPPPR</sequence>
<accession>A0ABT0YJR3</accession>